<dbReference type="Proteomes" id="UP000217790">
    <property type="component" value="Unassembled WGS sequence"/>
</dbReference>
<reference evidence="4" key="1">
    <citation type="journal article" date="2017" name="Nat. Ecol. Evol.">
        <title>Genome expansion and lineage-specific genetic innovations in the forest pathogenic fungi Armillaria.</title>
        <authorList>
            <person name="Sipos G."/>
            <person name="Prasanna A.N."/>
            <person name="Walter M.C."/>
            <person name="O'Connor E."/>
            <person name="Balint B."/>
            <person name="Krizsan K."/>
            <person name="Kiss B."/>
            <person name="Hess J."/>
            <person name="Varga T."/>
            <person name="Slot J."/>
            <person name="Riley R."/>
            <person name="Boka B."/>
            <person name="Rigling D."/>
            <person name="Barry K."/>
            <person name="Lee J."/>
            <person name="Mihaltcheva S."/>
            <person name="LaButti K."/>
            <person name="Lipzen A."/>
            <person name="Waldron R."/>
            <person name="Moloney N.M."/>
            <person name="Sperisen C."/>
            <person name="Kredics L."/>
            <person name="Vagvoelgyi C."/>
            <person name="Patrignani A."/>
            <person name="Fitzpatrick D."/>
            <person name="Nagy I."/>
            <person name="Doyle S."/>
            <person name="Anderson J.B."/>
            <person name="Grigoriev I.V."/>
            <person name="Gueldener U."/>
            <person name="Muensterkoetter M."/>
            <person name="Nagy L.G."/>
        </authorList>
    </citation>
    <scope>NUCLEOTIDE SEQUENCE [LARGE SCALE GENOMIC DNA]</scope>
    <source>
        <strain evidence="4">Ar21-2</strain>
    </source>
</reference>
<evidence type="ECO:0000313" key="4">
    <source>
        <dbReference type="Proteomes" id="UP000217790"/>
    </source>
</evidence>
<evidence type="ECO:0000256" key="1">
    <source>
        <dbReference type="SAM" id="MobiDB-lite"/>
    </source>
</evidence>
<feature type="chain" id="PRO_5013608117" evidence="2">
    <location>
        <begin position="18"/>
        <end position="129"/>
    </location>
</feature>
<proteinExistence type="predicted"/>
<keyword evidence="2" id="KW-0732">Signal</keyword>
<organism evidence="3 4">
    <name type="scientific">Armillaria gallica</name>
    <name type="common">Bulbous honey fungus</name>
    <name type="synonym">Armillaria bulbosa</name>
    <dbReference type="NCBI Taxonomy" id="47427"/>
    <lineage>
        <taxon>Eukaryota</taxon>
        <taxon>Fungi</taxon>
        <taxon>Dikarya</taxon>
        <taxon>Basidiomycota</taxon>
        <taxon>Agaricomycotina</taxon>
        <taxon>Agaricomycetes</taxon>
        <taxon>Agaricomycetidae</taxon>
        <taxon>Agaricales</taxon>
        <taxon>Marasmiineae</taxon>
        <taxon>Physalacriaceae</taxon>
        <taxon>Armillaria</taxon>
    </lineage>
</organism>
<gene>
    <name evidence="3" type="ORF">ARMGADRAFT_1090747</name>
</gene>
<dbReference type="AlphaFoldDB" id="A0A2H3CZ48"/>
<accession>A0A2H3CZ48</accession>
<feature type="region of interest" description="Disordered" evidence="1">
    <location>
        <begin position="90"/>
        <end position="113"/>
    </location>
</feature>
<evidence type="ECO:0000313" key="3">
    <source>
        <dbReference type="EMBL" id="PBK82057.1"/>
    </source>
</evidence>
<evidence type="ECO:0000256" key="2">
    <source>
        <dbReference type="SAM" id="SignalP"/>
    </source>
</evidence>
<keyword evidence="4" id="KW-1185">Reference proteome</keyword>
<dbReference type="EMBL" id="KZ293722">
    <property type="protein sequence ID" value="PBK82057.1"/>
    <property type="molecule type" value="Genomic_DNA"/>
</dbReference>
<protein>
    <submittedName>
        <fullName evidence="3">Uncharacterized protein</fullName>
    </submittedName>
</protein>
<feature type="signal peptide" evidence="2">
    <location>
        <begin position="1"/>
        <end position="17"/>
    </location>
</feature>
<name>A0A2H3CZ48_ARMGA</name>
<dbReference type="InParanoid" id="A0A2H3CZ48"/>
<sequence length="129" mass="14442">MNWRAWFGWTWSQFLVTYYPQVIRSTAEAWDMSIAQLLTHYSSNNSHALSTYVTSMDAIILYNPNMPAFDIDLSTTQSSFELADSVSNTTAQGSTFDNEDGGKRSSRSGGVLSHKSIGQWWPTVSVQDS</sequence>